<evidence type="ECO:0000256" key="1">
    <source>
        <dbReference type="SAM" id="MobiDB-lite"/>
    </source>
</evidence>
<proteinExistence type="predicted"/>
<reference evidence="2" key="1">
    <citation type="submission" date="2022-05" db="EMBL/GenBank/DDBJ databases">
        <title>Halomonas geminus sp. nov. and Halomonas llamarensis sp. nov. isolated from high-altitude salars of the Atacama Desert.</title>
        <authorList>
            <person name="Hintersatz C."/>
            <person name="Rojas L.A."/>
            <person name="Wei T.-S."/>
            <person name="Kutschke S."/>
            <person name="Lehmann F."/>
            <person name="Jain R."/>
            <person name="Pollmann K."/>
        </authorList>
    </citation>
    <scope>NUCLEOTIDE SEQUENCE</scope>
    <source>
        <strain evidence="2">ATCH28</strain>
    </source>
</reference>
<name>A0ABT0SXP1_9GAMM</name>
<keyword evidence="3" id="KW-1185">Reference proteome</keyword>
<evidence type="ECO:0000313" key="2">
    <source>
        <dbReference type="EMBL" id="MCL7939433.1"/>
    </source>
</evidence>
<protein>
    <submittedName>
        <fullName evidence="2">Uncharacterized protein</fullName>
    </submittedName>
</protein>
<gene>
    <name evidence="2" type="ORF">M8009_03820</name>
</gene>
<accession>A0ABT0SXP1</accession>
<dbReference type="Proteomes" id="UP001165369">
    <property type="component" value="Unassembled WGS sequence"/>
</dbReference>
<dbReference type="EMBL" id="JAMJPK010000001">
    <property type="protein sequence ID" value="MCL7939433.1"/>
    <property type="molecule type" value="Genomic_DNA"/>
</dbReference>
<evidence type="ECO:0000313" key="3">
    <source>
        <dbReference type="Proteomes" id="UP001165369"/>
    </source>
</evidence>
<comment type="caution">
    <text evidence="2">The sequence shown here is derived from an EMBL/GenBank/DDBJ whole genome shotgun (WGS) entry which is preliminary data.</text>
</comment>
<sequence length="52" mass="5954">MMTKDEKTGGSPLSAFIRNASPERKRDVYRQVIERANQRQQAVLEKAVHKPS</sequence>
<organism evidence="2 3">
    <name type="scientific">Halomonas gemina</name>
    <dbReference type="NCBI Taxonomy" id="2945105"/>
    <lineage>
        <taxon>Bacteria</taxon>
        <taxon>Pseudomonadati</taxon>
        <taxon>Pseudomonadota</taxon>
        <taxon>Gammaproteobacteria</taxon>
        <taxon>Oceanospirillales</taxon>
        <taxon>Halomonadaceae</taxon>
        <taxon>Halomonas</taxon>
    </lineage>
</organism>
<dbReference type="RefSeq" id="WP_250059424.1">
    <property type="nucleotide sequence ID" value="NZ_JAMJPK010000001.1"/>
</dbReference>
<feature type="region of interest" description="Disordered" evidence="1">
    <location>
        <begin position="1"/>
        <end position="22"/>
    </location>
</feature>